<evidence type="ECO:0000256" key="1">
    <source>
        <dbReference type="SAM" id="MobiDB-lite"/>
    </source>
</evidence>
<feature type="compositionally biased region" description="Basic and acidic residues" evidence="1">
    <location>
        <begin position="63"/>
        <end position="73"/>
    </location>
</feature>
<keyword evidence="2" id="KW-0812">Transmembrane</keyword>
<protein>
    <submittedName>
        <fullName evidence="3">Uncharacterized protein</fullName>
    </submittedName>
</protein>
<keyword evidence="2" id="KW-1133">Transmembrane helix</keyword>
<evidence type="ECO:0000313" key="3">
    <source>
        <dbReference type="EMBL" id="MBP2703034.1"/>
    </source>
</evidence>
<keyword evidence="2" id="KW-0472">Membrane</keyword>
<sequence length="83" mass="9248">MSIYDPMIGERQMWLVALIGVLLWLSIIGVALLHHLRSGSRRRSGAKEAPPRARLHVVTDPQPDGRRETDDPRGVGPSGHFSR</sequence>
<comment type="caution">
    <text evidence="3">The sequence shown here is derived from an EMBL/GenBank/DDBJ whole genome shotgun (WGS) entry which is preliminary data.</text>
</comment>
<organism evidence="3 4">
    <name type="scientific">Microbispora oryzae</name>
    <dbReference type="NCBI Taxonomy" id="2806554"/>
    <lineage>
        <taxon>Bacteria</taxon>
        <taxon>Bacillati</taxon>
        <taxon>Actinomycetota</taxon>
        <taxon>Actinomycetes</taxon>
        <taxon>Streptosporangiales</taxon>
        <taxon>Streptosporangiaceae</taxon>
        <taxon>Microbispora</taxon>
    </lineage>
</organism>
<evidence type="ECO:0000256" key="2">
    <source>
        <dbReference type="SAM" id="Phobius"/>
    </source>
</evidence>
<dbReference type="AlphaFoldDB" id="A0A941ANT7"/>
<accession>A0A941ANT7</accession>
<proteinExistence type="predicted"/>
<evidence type="ECO:0000313" key="4">
    <source>
        <dbReference type="Proteomes" id="UP000674234"/>
    </source>
</evidence>
<feature type="transmembrane region" description="Helical" evidence="2">
    <location>
        <begin position="12"/>
        <end position="33"/>
    </location>
</feature>
<feature type="region of interest" description="Disordered" evidence="1">
    <location>
        <begin position="38"/>
        <end position="83"/>
    </location>
</feature>
<keyword evidence="4" id="KW-1185">Reference proteome</keyword>
<dbReference type="Proteomes" id="UP000674234">
    <property type="component" value="Unassembled WGS sequence"/>
</dbReference>
<dbReference type="EMBL" id="JAFCNB010000002">
    <property type="protein sequence ID" value="MBP2703034.1"/>
    <property type="molecule type" value="Genomic_DNA"/>
</dbReference>
<name>A0A941ANT7_9ACTN</name>
<reference evidence="3" key="1">
    <citation type="submission" date="2021-02" db="EMBL/GenBank/DDBJ databases">
        <title>Draft genome sequence of Microbispora sp. RL4-1S isolated from rice leaves in Thailand.</title>
        <authorList>
            <person name="Muangham S."/>
            <person name="Duangmal K."/>
        </authorList>
    </citation>
    <scope>NUCLEOTIDE SEQUENCE</scope>
    <source>
        <strain evidence="3">RL4-1S</strain>
    </source>
</reference>
<gene>
    <name evidence="3" type="ORF">JOL79_04365</name>
</gene>